<evidence type="ECO:0000313" key="7">
    <source>
        <dbReference type="EMBL" id="GAA4711553.1"/>
    </source>
</evidence>
<name>A0ABP8XRT7_9ACTN</name>
<organism evidence="7 8">
    <name type="scientific">Nocardioides conyzicola</name>
    <dbReference type="NCBI Taxonomy" id="1651781"/>
    <lineage>
        <taxon>Bacteria</taxon>
        <taxon>Bacillati</taxon>
        <taxon>Actinomycetota</taxon>
        <taxon>Actinomycetes</taxon>
        <taxon>Propionibacteriales</taxon>
        <taxon>Nocardioidaceae</taxon>
        <taxon>Nocardioides</taxon>
    </lineage>
</organism>
<proteinExistence type="predicted"/>
<sequence length="351" mass="36497">MPETPTLAQRLLRQPLLWPVLALLALLVVNVLANPSFLDIRMQDGHLYGNLIDIVRNSAPVLLVALGMTLVIATRGIDLSVGAIAAISAAVACTRIVGAGDEGALTTAVMACTYAVAVCIVLGAWNGFLVSVLGIQPIIATLVLMVAGRGISMAITDGQITTVRNSWFSDLATGYALTLPLAFIIALGVFTLTAVLTRRTALGMLIEAVGINPEASRLAGVRSRTIIWTVYAFSGFCAGFAGLVIAANTNSVNANSLGLWIELDAILAVVIGGTSLAGGRFSLTGTLVGALFIATLARTIPNIGIPSELNYLFKAVVVIAVCLLQSPKMRALFRIRRPASPVPALAKAGPA</sequence>
<comment type="caution">
    <text evidence="7">The sequence shown here is derived from an EMBL/GenBank/DDBJ whole genome shotgun (WGS) entry which is preliminary data.</text>
</comment>
<dbReference type="Proteomes" id="UP001499974">
    <property type="component" value="Unassembled WGS sequence"/>
</dbReference>
<dbReference type="PANTHER" id="PTHR32196">
    <property type="entry name" value="ABC TRANSPORTER PERMEASE PROTEIN YPHD-RELATED-RELATED"/>
    <property type="match status" value="1"/>
</dbReference>
<evidence type="ECO:0000256" key="1">
    <source>
        <dbReference type="ARBA" id="ARBA00004651"/>
    </source>
</evidence>
<feature type="transmembrane region" description="Helical" evidence="6">
    <location>
        <begin position="175"/>
        <end position="196"/>
    </location>
</feature>
<evidence type="ECO:0000256" key="6">
    <source>
        <dbReference type="SAM" id="Phobius"/>
    </source>
</evidence>
<accession>A0ABP8XRT7</accession>
<keyword evidence="3 6" id="KW-0812">Transmembrane</keyword>
<feature type="transmembrane region" description="Helical" evidence="6">
    <location>
        <begin position="79"/>
        <end position="98"/>
    </location>
</feature>
<evidence type="ECO:0000256" key="4">
    <source>
        <dbReference type="ARBA" id="ARBA00022989"/>
    </source>
</evidence>
<dbReference type="CDD" id="cd06579">
    <property type="entry name" value="TM_PBP1_transp_AraH_like"/>
    <property type="match status" value="1"/>
</dbReference>
<evidence type="ECO:0000256" key="2">
    <source>
        <dbReference type="ARBA" id="ARBA00022475"/>
    </source>
</evidence>
<feature type="transmembrane region" description="Helical" evidence="6">
    <location>
        <begin position="285"/>
        <end position="305"/>
    </location>
</feature>
<evidence type="ECO:0000256" key="3">
    <source>
        <dbReference type="ARBA" id="ARBA00022692"/>
    </source>
</evidence>
<dbReference type="Pfam" id="PF02653">
    <property type="entry name" value="BPD_transp_2"/>
    <property type="match status" value="1"/>
</dbReference>
<keyword evidence="4 6" id="KW-1133">Transmembrane helix</keyword>
<evidence type="ECO:0000256" key="5">
    <source>
        <dbReference type="ARBA" id="ARBA00023136"/>
    </source>
</evidence>
<keyword evidence="5 6" id="KW-0472">Membrane</keyword>
<dbReference type="EMBL" id="BAABKM010000002">
    <property type="protein sequence ID" value="GAA4711553.1"/>
    <property type="molecule type" value="Genomic_DNA"/>
</dbReference>
<keyword evidence="8" id="KW-1185">Reference proteome</keyword>
<comment type="subcellular location">
    <subcellularLocation>
        <location evidence="1">Cell membrane</location>
        <topology evidence="1">Multi-pass membrane protein</topology>
    </subcellularLocation>
</comment>
<gene>
    <name evidence="7" type="ORF">GCM10023349_33170</name>
</gene>
<feature type="transmembrane region" description="Helical" evidence="6">
    <location>
        <begin position="226"/>
        <end position="247"/>
    </location>
</feature>
<dbReference type="InterPro" id="IPR001851">
    <property type="entry name" value="ABC_transp_permease"/>
</dbReference>
<feature type="transmembrane region" description="Helical" evidence="6">
    <location>
        <begin position="16"/>
        <end position="34"/>
    </location>
</feature>
<dbReference type="RefSeq" id="WP_345522512.1">
    <property type="nucleotide sequence ID" value="NZ_BAABKM010000002.1"/>
</dbReference>
<evidence type="ECO:0000313" key="8">
    <source>
        <dbReference type="Proteomes" id="UP001499974"/>
    </source>
</evidence>
<reference evidence="8" key="1">
    <citation type="journal article" date="2019" name="Int. J. Syst. Evol. Microbiol.">
        <title>The Global Catalogue of Microorganisms (GCM) 10K type strain sequencing project: providing services to taxonomists for standard genome sequencing and annotation.</title>
        <authorList>
            <consortium name="The Broad Institute Genomics Platform"/>
            <consortium name="The Broad Institute Genome Sequencing Center for Infectious Disease"/>
            <person name="Wu L."/>
            <person name="Ma J."/>
        </authorList>
    </citation>
    <scope>NUCLEOTIDE SEQUENCE [LARGE SCALE GENOMIC DNA]</scope>
    <source>
        <strain evidence="8">JCM 18531</strain>
    </source>
</reference>
<feature type="transmembrane region" description="Helical" evidence="6">
    <location>
        <begin position="311"/>
        <end position="327"/>
    </location>
</feature>
<feature type="transmembrane region" description="Helical" evidence="6">
    <location>
        <begin position="132"/>
        <end position="155"/>
    </location>
</feature>
<feature type="transmembrane region" description="Helical" evidence="6">
    <location>
        <begin position="104"/>
        <end position="125"/>
    </location>
</feature>
<keyword evidence="2" id="KW-1003">Cell membrane</keyword>
<feature type="transmembrane region" description="Helical" evidence="6">
    <location>
        <begin position="259"/>
        <end position="278"/>
    </location>
</feature>
<protein>
    <submittedName>
        <fullName evidence="7">ABC transporter permease</fullName>
    </submittedName>
</protein>
<dbReference type="PANTHER" id="PTHR32196:SF19">
    <property type="entry name" value="GALACTOFURANOSE TRANSPORTER PERMEASE PROTEIN YTFT"/>
    <property type="match status" value="1"/>
</dbReference>